<dbReference type="InterPro" id="IPR029060">
    <property type="entry name" value="PIN-like_dom_sf"/>
</dbReference>
<dbReference type="NCBIfam" id="TIGR00305">
    <property type="entry name" value="putative toxin-antitoxin system toxin component, PIN family"/>
    <property type="match status" value="1"/>
</dbReference>
<dbReference type="SUPFAM" id="SSF88723">
    <property type="entry name" value="PIN domain-like"/>
    <property type="match status" value="1"/>
</dbReference>
<reference evidence="3" key="1">
    <citation type="submission" date="2017-09" db="EMBL/GenBank/DDBJ databases">
        <title>Metaegenomics of thermophilic ammonia-oxidizing enrichment culture.</title>
        <authorList>
            <person name="Kato S."/>
            <person name="Suzuki K."/>
        </authorList>
    </citation>
    <scope>NUCLEOTIDE SEQUENCE [LARGE SCALE GENOMIC DNA]</scope>
</reference>
<accession>A0A2H5Y3U4</accession>
<dbReference type="AlphaFoldDB" id="A0A2H5Y3U4"/>
<dbReference type="EMBL" id="BEHY01000004">
    <property type="protein sequence ID" value="GBD08116.1"/>
    <property type="molecule type" value="Genomic_DNA"/>
</dbReference>
<dbReference type="PANTHER" id="PTHR34610:SF3">
    <property type="entry name" value="SSL7007 PROTEIN"/>
    <property type="match status" value="1"/>
</dbReference>
<dbReference type="Proteomes" id="UP000236642">
    <property type="component" value="Unassembled WGS sequence"/>
</dbReference>
<name>A0A2H5Y3U4_9CHLR</name>
<dbReference type="PANTHER" id="PTHR34610">
    <property type="entry name" value="SSL7007 PROTEIN"/>
    <property type="match status" value="1"/>
</dbReference>
<gene>
    <name evidence="2" type="ORF">HRbin22_00348</name>
</gene>
<dbReference type="Pfam" id="PF13470">
    <property type="entry name" value="PIN_3"/>
    <property type="match status" value="1"/>
</dbReference>
<sequence length="146" mass="16204">MRAVVDTNILVRALIRPQGTVGPVLLHLRRGDYTLLYSDATLEELVVVLHRPRIREKYGLSDEDIRTVVALILLRGEPVTPQVRIRACRDPHDDKFLEVAVSGRADVMVSGDEDLLILSPFQGIPIVSPREFLKMLAAGTEEGKGP</sequence>
<protein>
    <recommendedName>
        <fullName evidence="1">PIN domain-containing protein</fullName>
    </recommendedName>
</protein>
<evidence type="ECO:0000259" key="1">
    <source>
        <dbReference type="SMART" id="SM00670"/>
    </source>
</evidence>
<dbReference type="InterPro" id="IPR002850">
    <property type="entry name" value="PIN_toxin-like"/>
</dbReference>
<evidence type="ECO:0000313" key="3">
    <source>
        <dbReference type="Proteomes" id="UP000236642"/>
    </source>
</evidence>
<evidence type="ECO:0000313" key="2">
    <source>
        <dbReference type="EMBL" id="GBD08116.1"/>
    </source>
</evidence>
<comment type="caution">
    <text evidence="2">The sequence shown here is derived from an EMBL/GenBank/DDBJ whole genome shotgun (WGS) entry which is preliminary data.</text>
</comment>
<feature type="domain" description="PIN" evidence="1">
    <location>
        <begin position="1"/>
        <end position="117"/>
    </location>
</feature>
<organism evidence="2 3">
    <name type="scientific">Candidatus Thermoflexus japonica</name>
    <dbReference type="NCBI Taxonomy" id="2035417"/>
    <lineage>
        <taxon>Bacteria</taxon>
        <taxon>Bacillati</taxon>
        <taxon>Chloroflexota</taxon>
        <taxon>Thermoflexia</taxon>
        <taxon>Thermoflexales</taxon>
        <taxon>Thermoflexaceae</taxon>
        <taxon>Thermoflexus</taxon>
    </lineage>
</organism>
<dbReference type="InterPro" id="IPR002716">
    <property type="entry name" value="PIN_dom"/>
</dbReference>
<proteinExistence type="predicted"/>
<dbReference type="SMART" id="SM00670">
    <property type="entry name" value="PINc"/>
    <property type="match status" value="1"/>
</dbReference>